<dbReference type="KEGG" id="paru:CYR75_13235"/>
<evidence type="ECO:0000313" key="3">
    <source>
        <dbReference type="Proteomes" id="UP000234882"/>
    </source>
</evidence>
<gene>
    <name evidence="2" type="ORF">CYR75_13235</name>
</gene>
<evidence type="ECO:0000313" key="2">
    <source>
        <dbReference type="EMBL" id="AUM75124.1"/>
    </source>
</evidence>
<name>A0A2K9MHN8_9RHOB</name>
<dbReference type="InterPro" id="IPR023631">
    <property type="entry name" value="Amidase_dom"/>
</dbReference>
<sequence length="429" mass="44520">MSGGTPTGLTEALAQLRDGRTDAHAYLDTCYDRIDAREPQVGAWQSLRPREACHRWLDHHADWLAGTPLRGLPVAIKDIIDTADMPTTMGSALHADRQPADDAACVAALRSAGALILGKTVTTEFAYFSPGKTANPRDLRCTPGGSSSGSAAAVADGMVPVALGSQTAASVIRPAAYCGTMGYVATRGLMSLRGVQPLAQSHDSLGIMGRNFADIRLIAELLAGPLPTPSLPLQGLHILRVPGAAMGDVSPEMEAAIDKLAAQLREAGATVTDLADDGRIARLVALHGAVMAFDAARNMAGEGARPDALSPQFAELLETGRGIPLADHAAAQAEIRQLGDWLGAARAGSAAILAPAAPGSAPEGHAATGAPHMSRAWQALGLPVVTWPADVDAQGRPLGAQLIGHRWRDAELLELGRKTALLTPSPTLR</sequence>
<protein>
    <submittedName>
        <fullName evidence="2">Amidase</fullName>
    </submittedName>
</protein>
<dbReference type="InterPro" id="IPR036928">
    <property type="entry name" value="AS_sf"/>
</dbReference>
<dbReference type="Proteomes" id="UP000234882">
    <property type="component" value="Chromosome"/>
</dbReference>
<dbReference type="OrthoDB" id="9777859at2"/>
<proteinExistence type="predicted"/>
<dbReference type="SUPFAM" id="SSF75304">
    <property type="entry name" value="Amidase signature (AS) enzymes"/>
    <property type="match status" value="1"/>
</dbReference>
<keyword evidence="3" id="KW-1185">Reference proteome</keyword>
<dbReference type="RefSeq" id="WP_101500469.1">
    <property type="nucleotide sequence ID" value="NZ_CP025583.1"/>
</dbReference>
<dbReference type="PANTHER" id="PTHR11895">
    <property type="entry name" value="TRANSAMIDASE"/>
    <property type="match status" value="1"/>
</dbReference>
<dbReference type="AlphaFoldDB" id="A0A2K9MHN8"/>
<dbReference type="Gene3D" id="3.90.1300.10">
    <property type="entry name" value="Amidase signature (AS) domain"/>
    <property type="match status" value="1"/>
</dbReference>
<feature type="domain" description="Amidase" evidence="1">
    <location>
        <begin position="27"/>
        <end position="413"/>
    </location>
</feature>
<dbReference type="Pfam" id="PF01425">
    <property type="entry name" value="Amidase"/>
    <property type="match status" value="1"/>
</dbReference>
<evidence type="ECO:0000259" key="1">
    <source>
        <dbReference type="Pfam" id="PF01425"/>
    </source>
</evidence>
<dbReference type="PANTHER" id="PTHR11895:SF151">
    <property type="entry name" value="GLUTAMYL-TRNA(GLN) AMIDOTRANSFERASE SUBUNIT A"/>
    <property type="match status" value="1"/>
</dbReference>
<dbReference type="EMBL" id="CP025583">
    <property type="protein sequence ID" value="AUM75124.1"/>
    <property type="molecule type" value="Genomic_DNA"/>
</dbReference>
<accession>A0A2K9MHN8</accession>
<organism evidence="2 3">
    <name type="scientific">Paracoccus jeotgali</name>
    <dbReference type="NCBI Taxonomy" id="2065379"/>
    <lineage>
        <taxon>Bacteria</taxon>
        <taxon>Pseudomonadati</taxon>
        <taxon>Pseudomonadota</taxon>
        <taxon>Alphaproteobacteria</taxon>
        <taxon>Rhodobacterales</taxon>
        <taxon>Paracoccaceae</taxon>
        <taxon>Paracoccus</taxon>
    </lineage>
</organism>
<dbReference type="InterPro" id="IPR000120">
    <property type="entry name" value="Amidase"/>
</dbReference>
<dbReference type="GO" id="GO:0003824">
    <property type="term" value="F:catalytic activity"/>
    <property type="evidence" value="ECO:0007669"/>
    <property type="project" value="InterPro"/>
</dbReference>
<reference evidence="3" key="1">
    <citation type="submission" date="2017-12" db="EMBL/GenBank/DDBJ databases">
        <title>Genomic analysis of Paracoccus sp. CBA4604.</title>
        <authorList>
            <person name="Roh S.W."/>
            <person name="Kim J.Y."/>
            <person name="Kim J.S."/>
        </authorList>
    </citation>
    <scope>NUCLEOTIDE SEQUENCE [LARGE SCALE GENOMIC DNA]</scope>
    <source>
        <strain evidence="3">CBA4604</strain>
    </source>
</reference>